<evidence type="ECO:0000313" key="3">
    <source>
        <dbReference type="Proteomes" id="UP000807115"/>
    </source>
</evidence>
<feature type="domain" description="Reverse transcriptase zinc-binding" evidence="1">
    <location>
        <begin position="142"/>
        <end position="205"/>
    </location>
</feature>
<evidence type="ECO:0000259" key="1">
    <source>
        <dbReference type="Pfam" id="PF13966"/>
    </source>
</evidence>
<proteinExistence type="predicted"/>
<reference evidence="2" key="1">
    <citation type="journal article" date="2019" name="BMC Genomics">
        <title>A new reference genome for Sorghum bicolor reveals high levels of sequence similarity between sweet and grain genotypes: implications for the genetics of sugar metabolism.</title>
        <authorList>
            <person name="Cooper E.A."/>
            <person name="Brenton Z.W."/>
            <person name="Flinn B.S."/>
            <person name="Jenkins J."/>
            <person name="Shu S."/>
            <person name="Flowers D."/>
            <person name="Luo F."/>
            <person name="Wang Y."/>
            <person name="Xia P."/>
            <person name="Barry K."/>
            <person name="Daum C."/>
            <person name="Lipzen A."/>
            <person name="Yoshinaga Y."/>
            <person name="Schmutz J."/>
            <person name="Saski C."/>
            <person name="Vermerris W."/>
            <person name="Kresovich S."/>
        </authorList>
    </citation>
    <scope>NUCLEOTIDE SEQUENCE</scope>
</reference>
<sequence>RGDNNPCCKLLRAKYLGEGGFYNSKCKGVSQFWAGLHDIKQVCTRGLIYIVKNGKKARFWLDVWLGQCPLSIVYNKIFKICNEQNNTVHDVLQNNEVNLTFRRSFGIAEIEEWENMLSQVNEIKLQDEPDTVTWALEKNGKFTTASLYKALIFPGEENREVMSIWRAKIPMKIKFFLWSLYSDCLPSAEPLVKRNLPEDERSCVCWSLWLVRNDYAFNNKIISNPNAVIHRIDYVFAEVEHLNQGQGKRLDFEDGGKAIKIFGAKRPKLVT</sequence>
<dbReference type="PANTHER" id="PTHR36617">
    <property type="entry name" value="PROTEIN, PUTATIVE-RELATED"/>
    <property type="match status" value="1"/>
</dbReference>
<accession>A0A921UEZ0</accession>
<reference evidence="2" key="2">
    <citation type="submission" date="2020-10" db="EMBL/GenBank/DDBJ databases">
        <authorList>
            <person name="Cooper E.A."/>
            <person name="Brenton Z.W."/>
            <person name="Flinn B.S."/>
            <person name="Jenkins J."/>
            <person name="Shu S."/>
            <person name="Flowers D."/>
            <person name="Luo F."/>
            <person name="Wang Y."/>
            <person name="Xia P."/>
            <person name="Barry K."/>
            <person name="Daum C."/>
            <person name="Lipzen A."/>
            <person name="Yoshinaga Y."/>
            <person name="Schmutz J."/>
            <person name="Saski C."/>
            <person name="Vermerris W."/>
            <person name="Kresovich S."/>
        </authorList>
    </citation>
    <scope>NUCLEOTIDE SEQUENCE</scope>
</reference>
<dbReference type="InterPro" id="IPR026960">
    <property type="entry name" value="RVT-Znf"/>
</dbReference>
<organism evidence="2 3">
    <name type="scientific">Sorghum bicolor</name>
    <name type="common">Sorghum</name>
    <name type="synonym">Sorghum vulgare</name>
    <dbReference type="NCBI Taxonomy" id="4558"/>
    <lineage>
        <taxon>Eukaryota</taxon>
        <taxon>Viridiplantae</taxon>
        <taxon>Streptophyta</taxon>
        <taxon>Embryophyta</taxon>
        <taxon>Tracheophyta</taxon>
        <taxon>Spermatophyta</taxon>
        <taxon>Magnoliopsida</taxon>
        <taxon>Liliopsida</taxon>
        <taxon>Poales</taxon>
        <taxon>Poaceae</taxon>
        <taxon>PACMAD clade</taxon>
        <taxon>Panicoideae</taxon>
        <taxon>Andropogonodae</taxon>
        <taxon>Andropogoneae</taxon>
        <taxon>Sorghinae</taxon>
        <taxon>Sorghum</taxon>
    </lineage>
</organism>
<dbReference type="Pfam" id="PF13966">
    <property type="entry name" value="zf-RVT"/>
    <property type="match status" value="1"/>
</dbReference>
<dbReference type="EMBL" id="CM027684">
    <property type="protein sequence ID" value="KAG0529542.1"/>
    <property type="molecule type" value="Genomic_DNA"/>
</dbReference>
<gene>
    <name evidence="2" type="ORF">BDA96_05G107500</name>
</gene>
<dbReference type="AlphaFoldDB" id="A0A921UEZ0"/>
<dbReference type="Proteomes" id="UP000807115">
    <property type="component" value="Chromosome 5"/>
</dbReference>
<dbReference type="PANTHER" id="PTHR36617:SF5">
    <property type="entry name" value="OS05G0421675 PROTEIN"/>
    <property type="match status" value="1"/>
</dbReference>
<feature type="non-terminal residue" evidence="2">
    <location>
        <position position="1"/>
    </location>
</feature>
<comment type="caution">
    <text evidence="2">The sequence shown here is derived from an EMBL/GenBank/DDBJ whole genome shotgun (WGS) entry which is preliminary data.</text>
</comment>
<name>A0A921UEZ0_SORBI</name>
<evidence type="ECO:0000313" key="2">
    <source>
        <dbReference type="EMBL" id="KAG0529542.1"/>
    </source>
</evidence>
<protein>
    <recommendedName>
        <fullName evidence="1">Reverse transcriptase zinc-binding domain-containing protein</fullName>
    </recommendedName>
</protein>